<dbReference type="Proteomes" id="UP001589865">
    <property type="component" value="Unassembled WGS sequence"/>
</dbReference>
<dbReference type="RefSeq" id="WP_377043041.1">
    <property type="nucleotide sequence ID" value="NZ_JBHLUN010000002.1"/>
</dbReference>
<feature type="transmembrane region" description="Helical" evidence="7">
    <location>
        <begin position="247"/>
        <end position="270"/>
    </location>
</feature>
<feature type="transmembrane region" description="Helical" evidence="7">
    <location>
        <begin position="97"/>
        <end position="119"/>
    </location>
</feature>
<dbReference type="PIRSF" id="PIRSF035875">
    <property type="entry name" value="RNase_BN"/>
    <property type="match status" value="1"/>
</dbReference>
<organism evidence="8 9">
    <name type="scientific">Roseomonas elaeocarpi</name>
    <dbReference type="NCBI Taxonomy" id="907779"/>
    <lineage>
        <taxon>Bacteria</taxon>
        <taxon>Pseudomonadati</taxon>
        <taxon>Pseudomonadota</taxon>
        <taxon>Alphaproteobacteria</taxon>
        <taxon>Acetobacterales</taxon>
        <taxon>Roseomonadaceae</taxon>
        <taxon>Roseomonas</taxon>
    </lineage>
</organism>
<proteinExistence type="predicted"/>
<keyword evidence="3 7" id="KW-0812">Transmembrane</keyword>
<reference evidence="8 9" key="1">
    <citation type="submission" date="2024-09" db="EMBL/GenBank/DDBJ databases">
        <authorList>
            <person name="Sun Q."/>
            <person name="Mori K."/>
        </authorList>
    </citation>
    <scope>NUCLEOTIDE SEQUENCE [LARGE SCALE GENOMIC DNA]</scope>
    <source>
        <strain evidence="8 9">TBRC 5777</strain>
    </source>
</reference>
<evidence type="ECO:0000313" key="9">
    <source>
        <dbReference type="Proteomes" id="UP001589865"/>
    </source>
</evidence>
<name>A0ABV6JPG6_9PROT</name>
<dbReference type="EMBL" id="JBHLUN010000002">
    <property type="protein sequence ID" value="MFC0407345.1"/>
    <property type="molecule type" value="Genomic_DNA"/>
</dbReference>
<keyword evidence="5 7" id="KW-0472">Membrane</keyword>
<feature type="transmembrane region" description="Helical" evidence="7">
    <location>
        <begin position="214"/>
        <end position="235"/>
    </location>
</feature>
<sequence>MRWRTGLRVLRRFGRLTSESVMAFVEDNAMLRGAAIAYYAIFSLAPILVIAVAIAGYVFGTERAQAEVAEQTELVVGTQAAELIASMLNSASHFGSGLVATTISLVGILVTSSGMFGAVESSLNDILQVPPAASTWWATIRTRLMGLLLVGAVGFLLITLLIANAVLEKVKVYLGMLPNTQLLVDLANFGLSFTMLALAVGVLFRVLPNRWLSWGEIAVGALVTAALLLVGRYGISLYMSQAGVASSYGAAGTVFVVLLWIYYSTLIFLFGAECVKVYARHTSGGHIQQKELGEMAPDEKPEEGCLGSVTGELGRRVLSPGEAEQARTTQETALREEVA</sequence>
<evidence type="ECO:0000256" key="2">
    <source>
        <dbReference type="ARBA" id="ARBA00022475"/>
    </source>
</evidence>
<evidence type="ECO:0000256" key="4">
    <source>
        <dbReference type="ARBA" id="ARBA00022989"/>
    </source>
</evidence>
<accession>A0ABV6JPG6</accession>
<evidence type="ECO:0000256" key="7">
    <source>
        <dbReference type="SAM" id="Phobius"/>
    </source>
</evidence>
<dbReference type="Pfam" id="PF03631">
    <property type="entry name" value="Virul_fac_BrkB"/>
    <property type="match status" value="1"/>
</dbReference>
<keyword evidence="2" id="KW-1003">Cell membrane</keyword>
<evidence type="ECO:0000256" key="1">
    <source>
        <dbReference type="ARBA" id="ARBA00004651"/>
    </source>
</evidence>
<keyword evidence="9" id="KW-1185">Reference proteome</keyword>
<dbReference type="NCBIfam" id="TIGR00765">
    <property type="entry name" value="yihY_not_rbn"/>
    <property type="match status" value="1"/>
</dbReference>
<evidence type="ECO:0000256" key="6">
    <source>
        <dbReference type="SAM" id="MobiDB-lite"/>
    </source>
</evidence>
<feature type="region of interest" description="Disordered" evidence="6">
    <location>
        <begin position="319"/>
        <end position="339"/>
    </location>
</feature>
<evidence type="ECO:0000256" key="5">
    <source>
        <dbReference type="ARBA" id="ARBA00023136"/>
    </source>
</evidence>
<feature type="transmembrane region" description="Helical" evidence="7">
    <location>
        <begin position="36"/>
        <end position="59"/>
    </location>
</feature>
<gene>
    <name evidence="8" type="ORF">ACFFGY_03730</name>
</gene>
<evidence type="ECO:0000313" key="8">
    <source>
        <dbReference type="EMBL" id="MFC0407345.1"/>
    </source>
</evidence>
<comment type="caution">
    <text evidence="8">The sequence shown here is derived from an EMBL/GenBank/DDBJ whole genome shotgun (WGS) entry which is preliminary data.</text>
</comment>
<keyword evidence="4 7" id="KW-1133">Transmembrane helix</keyword>
<feature type="transmembrane region" description="Helical" evidence="7">
    <location>
        <begin position="186"/>
        <end position="207"/>
    </location>
</feature>
<dbReference type="InterPro" id="IPR017039">
    <property type="entry name" value="Virul_fac_BrkB"/>
</dbReference>
<dbReference type="PANTHER" id="PTHR30213:SF1">
    <property type="entry name" value="INNER MEMBRANE PROTEIN YHJD"/>
    <property type="match status" value="1"/>
</dbReference>
<feature type="transmembrane region" description="Helical" evidence="7">
    <location>
        <begin position="144"/>
        <end position="166"/>
    </location>
</feature>
<comment type="subcellular location">
    <subcellularLocation>
        <location evidence="1">Cell membrane</location>
        <topology evidence="1">Multi-pass membrane protein</topology>
    </subcellularLocation>
</comment>
<evidence type="ECO:0000256" key="3">
    <source>
        <dbReference type="ARBA" id="ARBA00022692"/>
    </source>
</evidence>
<dbReference type="PANTHER" id="PTHR30213">
    <property type="entry name" value="INNER MEMBRANE PROTEIN YHJD"/>
    <property type="match status" value="1"/>
</dbReference>
<protein>
    <submittedName>
        <fullName evidence="8">YihY/virulence factor BrkB family protein</fullName>
    </submittedName>
</protein>